<proteinExistence type="inferred from homology"/>
<evidence type="ECO:0000313" key="9">
    <source>
        <dbReference type="Proteomes" id="UP000229329"/>
    </source>
</evidence>
<dbReference type="GO" id="GO:0000271">
    <property type="term" value="P:polysaccharide biosynthetic process"/>
    <property type="evidence" value="ECO:0007669"/>
    <property type="project" value="InterPro"/>
</dbReference>
<organism evidence="8 9">
    <name type="scientific">Conservatibacter flavescens</name>
    <dbReference type="NCBI Taxonomy" id="28161"/>
    <lineage>
        <taxon>Bacteria</taxon>
        <taxon>Pseudomonadati</taxon>
        <taxon>Pseudomonadota</taxon>
        <taxon>Gammaproteobacteria</taxon>
        <taxon>Pasteurellales</taxon>
        <taxon>Pasteurellaceae</taxon>
        <taxon>Conservatibacter</taxon>
    </lineage>
</organism>
<comment type="caution">
    <text evidence="8">The sequence shown here is derived from an EMBL/GenBank/DDBJ whole genome shotgun (WGS) entry which is preliminary data.</text>
</comment>
<sequence length="133" mass="15242">MNKSTIKQILFFGFIGGVGFVVDTTILYLLKDNFGLYISRLVSFICAVFVTWILNRNITFKAQRRTNKFYEFLYYLWCMIFGGMANLLTYYLLVSYVITVLNYPIVGVAAGSIAGMVINFISSKFLVFNNEKT</sequence>
<comment type="similarity">
    <text evidence="2">Belongs to the GtrA family.</text>
</comment>
<evidence type="ECO:0000256" key="3">
    <source>
        <dbReference type="ARBA" id="ARBA00022692"/>
    </source>
</evidence>
<keyword evidence="9" id="KW-1185">Reference proteome</keyword>
<dbReference type="OrthoDB" id="7926501at2"/>
<name>A0A2M8RZU0_9PAST</name>
<evidence type="ECO:0000256" key="2">
    <source>
        <dbReference type="ARBA" id="ARBA00009399"/>
    </source>
</evidence>
<keyword evidence="5 6" id="KW-0472">Membrane</keyword>
<evidence type="ECO:0000256" key="1">
    <source>
        <dbReference type="ARBA" id="ARBA00004141"/>
    </source>
</evidence>
<protein>
    <submittedName>
        <fullName evidence="8">GtrA family protein</fullName>
    </submittedName>
</protein>
<evidence type="ECO:0000256" key="6">
    <source>
        <dbReference type="SAM" id="Phobius"/>
    </source>
</evidence>
<feature type="transmembrane region" description="Helical" evidence="6">
    <location>
        <begin position="36"/>
        <end position="54"/>
    </location>
</feature>
<feature type="transmembrane region" description="Helical" evidence="6">
    <location>
        <begin position="105"/>
        <end position="127"/>
    </location>
</feature>
<dbReference type="InterPro" id="IPR051401">
    <property type="entry name" value="GtrA_CellWall_Glycosyl"/>
</dbReference>
<feature type="domain" description="GtrA/DPMS transmembrane" evidence="7">
    <location>
        <begin position="12"/>
        <end position="128"/>
    </location>
</feature>
<evidence type="ECO:0000313" key="8">
    <source>
        <dbReference type="EMBL" id="PJG84405.1"/>
    </source>
</evidence>
<dbReference type="AlphaFoldDB" id="A0A2M8RZU0"/>
<accession>A0A2M8RZU0</accession>
<dbReference type="PANTHER" id="PTHR38459:SF1">
    <property type="entry name" value="PROPHAGE BACTOPRENOL-LINKED GLUCOSE TRANSLOCASE HOMOLOG"/>
    <property type="match status" value="1"/>
</dbReference>
<dbReference type="PANTHER" id="PTHR38459">
    <property type="entry name" value="PROPHAGE BACTOPRENOL-LINKED GLUCOSE TRANSLOCASE HOMOLOG"/>
    <property type="match status" value="1"/>
</dbReference>
<evidence type="ECO:0000256" key="4">
    <source>
        <dbReference type="ARBA" id="ARBA00022989"/>
    </source>
</evidence>
<comment type="subcellular location">
    <subcellularLocation>
        <location evidence="1">Membrane</location>
        <topology evidence="1">Multi-pass membrane protein</topology>
    </subcellularLocation>
</comment>
<evidence type="ECO:0000256" key="5">
    <source>
        <dbReference type="ARBA" id="ARBA00023136"/>
    </source>
</evidence>
<dbReference type="Pfam" id="PF04138">
    <property type="entry name" value="GtrA_DPMS_TM"/>
    <property type="match status" value="1"/>
</dbReference>
<dbReference type="EMBL" id="PHHA01000034">
    <property type="protein sequence ID" value="PJG84405.1"/>
    <property type="molecule type" value="Genomic_DNA"/>
</dbReference>
<keyword evidence="3 6" id="KW-0812">Transmembrane</keyword>
<evidence type="ECO:0000259" key="7">
    <source>
        <dbReference type="Pfam" id="PF04138"/>
    </source>
</evidence>
<dbReference type="GO" id="GO:0005886">
    <property type="term" value="C:plasma membrane"/>
    <property type="evidence" value="ECO:0007669"/>
    <property type="project" value="TreeGrafter"/>
</dbReference>
<dbReference type="Proteomes" id="UP000229329">
    <property type="component" value="Unassembled WGS sequence"/>
</dbReference>
<reference evidence="8 9" key="1">
    <citation type="submission" date="2017-11" db="EMBL/GenBank/DDBJ databases">
        <title>Reclassification of Bisgaard taxon 7 as Conservatibacter flavescens gen. nov., sp. nov.</title>
        <authorList>
            <person name="Christensen H."/>
        </authorList>
    </citation>
    <scope>NUCLEOTIDE SEQUENCE [LARGE SCALE GENOMIC DNA]</scope>
    <source>
        <strain evidence="8 9">7_4</strain>
    </source>
</reference>
<dbReference type="InterPro" id="IPR007267">
    <property type="entry name" value="GtrA_DPMS_TM"/>
</dbReference>
<feature type="transmembrane region" description="Helical" evidence="6">
    <location>
        <begin position="74"/>
        <end position="93"/>
    </location>
</feature>
<gene>
    <name evidence="8" type="ORF">CVP05_11665</name>
</gene>
<keyword evidence="4 6" id="KW-1133">Transmembrane helix</keyword>
<feature type="transmembrane region" description="Helical" evidence="6">
    <location>
        <begin position="9"/>
        <end position="30"/>
    </location>
</feature>
<dbReference type="RefSeq" id="WP_100289738.1">
    <property type="nucleotide sequence ID" value="NZ_PHHA01000034.1"/>
</dbReference>